<evidence type="ECO:0008006" key="9">
    <source>
        <dbReference type="Google" id="ProtNLM"/>
    </source>
</evidence>
<keyword evidence="4" id="KW-0472">Membrane</keyword>
<dbReference type="RefSeq" id="WP_289271169.1">
    <property type="nucleotide sequence ID" value="NZ_OX365700.1"/>
</dbReference>
<dbReference type="InterPro" id="IPR006260">
    <property type="entry name" value="TonB/TolA_C"/>
</dbReference>
<proteinExistence type="predicted"/>
<evidence type="ECO:0000313" key="7">
    <source>
        <dbReference type="EMBL" id="CAI4033734.1"/>
    </source>
</evidence>
<keyword evidence="6" id="KW-0732">Signal</keyword>
<evidence type="ECO:0000256" key="3">
    <source>
        <dbReference type="ARBA" id="ARBA00022989"/>
    </source>
</evidence>
<name>A0AA86N2Y5_9BACT</name>
<dbReference type="Gene3D" id="3.30.1150.10">
    <property type="match status" value="1"/>
</dbReference>
<keyword evidence="8" id="KW-1185">Reference proteome</keyword>
<dbReference type="GO" id="GO:0016020">
    <property type="term" value="C:membrane"/>
    <property type="evidence" value="ECO:0007669"/>
    <property type="project" value="UniProtKB-SubCell"/>
</dbReference>
<evidence type="ECO:0000256" key="5">
    <source>
        <dbReference type="SAM" id="MobiDB-lite"/>
    </source>
</evidence>
<reference evidence="7" key="1">
    <citation type="submission" date="2022-10" db="EMBL/GenBank/DDBJ databases">
        <authorList>
            <person name="Koch H."/>
        </authorList>
    </citation>
    <scope>NUCLEOTIDE SEQUENCE</scope>
    <source>
        <strain evidence="7">DNF</strain>
    </source>
</reference>
<accession>A0AA86N2Y5</accession>
<dbReference type="Proteomes" id="UP001179121">
    <property type="component" value="Chromosome"/>
</dbReference>
<keyword evidence="2" id="KW-0812">Transmembrane</keyword>
<keyword evidence="3" id="KW-1133">Transmembrane helix</keyword>
<protein>
    <recommendedName>
        <fullName evidence="9">TonB C-terminal domain-containing protein</fullName>
    </recommendedName>
</protein>
<feature type="signal peptide" evidence="6">
    <location>
        <begin position="1"/>
        <end position="35"/>
    </location>
</feature>
<dbReference type="Pfam" id="PF13103">
    <property type="entry name" value="TonB_2"/>
    <property type="match status" value="1"/>
</dbReference>
<evidence type="ECO:0000256" key="6">
    <source>
        <dbReference type="SAM" id="SignalP"/>
    </source>
</evidence>
<feature type="compositionally biased region" description="Polar residues" evidence="5">
    <location>
        <begin position="314"/>
        <end position="329"/>
    </location>
</feature>
<dbReference type="KEGG" id="nti:DNFV4_04176"/>
<dbReference type="EMBL" id="OX365700">
    <property type="protein sequence ID" value="CAI4033734.1"/>
    <property type="molecule type" value="Genomic_DNA"/>
</dbReference>
<feature type="chain" id="PRO_5041702862" description="TonB C-terminal domain-containing protein" evidence="6">
    <location>
        <begin position="36"/>
        <end position="365"/>
    </location>
</feature>
<feature type="region of interest" description="Disordered" evidence="5">
    <location>
        <begin position="162"/>
        <end position="189"/>
    </location>
</feature>
<dbReference type="NCBIfam" id="TIGR01352">
    <property type="entry name" value="tonB_Cterm"/>
    <property type="match status" value="1"/>
</dbReference>
<organism evidence="7 8">
    <name type="scientific">Nitrospira tepida</name>
    <dbReference type="NCBI Taxonomy" id="2973512"/>
    <lineage>
        <taxon>Bacteria</taxon>
        <taxon>Pseudomonadati</taxon>
        <taxon>Nitrospirota</taxon>
        <taxon>Nitrospiria</taxon>
        <taxon>Nitrospirales</taxon>
        <taxon>Nitrospiraceae</taxon>
        <taxon>Nitrospira</taxon>
    </lineage>
</organism>
<dbReference type="SUPFAM" id="SSF74653">
    <property type="entry name" value="TolA/TonB C-terminal domain"/>
    <property type="match status" value="1"/>
</dbReference>
<dbReference type="AlphaFoldDB" id="A0AA86N2Y5"/>
<evidence type="ECO:0000256" key="2">
    <source>
        <dbReference type="ARBA" id="ARBA00022692"/>
    </source>
</evidence>
<comment type="subcellular location">
    <subcellularLocation>
        <location evidence="1">Membrane</location>
        <topology evidence="1">Single-pass membrane protein</topology>
    </subcellularLocation>
</comment>
<feature type="region of interest" description="Disordered" evidence="5">
    <location>
        <begin position="309"/>
        <end position="365"/>
    </location>
</feature>
<evidence type="ECO:0000256" key="4">
    <source>
        <dbReference type="ARBA" id="ARBA00023136"/>
    </source>
</evidence>
<gene>
    <name evidence="7" type="ORF">DNFV4_04176</name>
</gene>
<sequence>MSPAADQQRCPVLTRVLLLPALLLCSSVAPLKSDAAETQSPAVKPPAPKPSLNVILENALETGVVQFGEELPLTVTLANGPKSNASLVTAVESLAFDKAMVPMEQTETPGEWKAAITIQPKPVGYTSVRPKAVRLRVTVSRVRDNTLKRILARTVYLTMVHEPAKPQEKESEDEALESPANEMPLDEVQPDVPPVANVLIAEEDLRPLPETKQERLYWKEITRLISRSWSHRMRFARGVNGARETVRVRFRMHANGNAQLIQLERSSGVREVDEAGLLAIVQAHPFPPIPGGTNEDYVDVHVRMRTGARPAAAVQQNQPALAGATSSVTAGPAPVPDPKGDQKAAETTTVESKESKPVAPKPATK</sequence>
<evidence type="ECO:0000256" key="1">
    <source>
        <dbReference type="ARBA" id="ARBA00004167"/>
    </source>
</evidence>
<evidence type="ECO:0000313" key="8">
    <source>
        <dbReference type="Proteomes" id="UP001179121"/>
    </source>
</evidence>